<evidence type="ECO:0000313" key="9">
    <source>
        <dbReference type="Proteomes" id="UP001431776"/>
    </source>
</evidence>
<keyword evidence="2" id="KW-0346">Stress response</keyword>
<feature type="domain" description="AP2/ERF" evidence="7">
    <location>
        <begin position="159"/>
        <end position="215"/>
    </location>
</feature>
<feature type="compositionally biased region" description="Basic and acidic residues" evidence="6">
    <location>
        <begin position="220"/>
        <end position="240"/>
    </location>
</feature>
<evidence type="ECO:0000256" key="5">
    <source>
        <dbReference type="ARBA" id="ARBA00023163"/>
    </source>
</evidence>
<evidence type="ECO:0000313" key="8">
    <source>
        <dbReference type="EMBL" id="MDI6448674.1"/>
    </source>
</evidence>
<dbReference type="InterPro" id="IPR036955">
    <property type="entry name" value="AP2/ERF_dom_sf"/>
</dbReference>
<feature type="region of interest" description="Disordered" evidence="6">
    <location>
        <begin position="220"/>
        <end position="273"/>
    </location>
</feature>
<dbReference type="Gene3D" id="3.90.75.20">
    <property type="match status" value="1"/>
</dbReference>
<dbReference type="PROSITE" id="PS51032">
    <property type="entry name" value="AP2_ERF"/>
    <property type="match status" value="1"/>
</dbReference>
<dbReference type="Pfam" id="PF13392">
    <property type="entry name" value="HNH_3"/>
    <property type="match status" value="1"/>
</dbReference>
<dbReference type="InterPro" id="IPR044925">
    <property type="entry name" value="His-Me_finger_sf"/>
</dbReference>
<dbReference type="PANTHER" id="PTHR31241:SF62">
    <property type="entry name" value="DEHYDRATION-RESPONSIVE ELEMENT-BINDING PROTEIN 2D"/>
    <property type="match status" value="1"/>
</dbReference>
<feature type="compositionally biased region" description="Basic residues" evidence="6">
    <location>
        <begin position="241"/>
        <end position="253"/>
    </location>
</feature>
<evidence type="ECO:0000256" key="3">
    <source>
        <dbReference type="ARBA" id="ARBA00023125"/>
    </source>
</evidence>
<reference evidence="8" key="1">
    <citation type="submission" date="2023-05" db="EMBL/GenBank/DDBJ databases">
        <title>Anaerotaeda fermentans gen. nov., sp. nov., a novel anaerobic planctomycete of the new family within the order Sedimentisphaerales isolated from Taman Peninsula, Russia.</title>
        <authorList>
            <person name="Khomyakova M.A."/>
            <person name="Merkel A.Y."/>
            <person name="Slobodkin A.I."/>
        </authorList>
    </citation>
    <scope>NUCLEOTIDE SEQUENCE</scope>
    <source>
        <strain evidence="8">M17dextr</strain>
    </source>
</reference>
<dbReference type="EMBL" id="JASCXX010000006">
    <property type="protein sequence ID" value="MDI6448674.1"/>
    <property type="molecule type" value="Genomic_DNA"/>
</dbReference>
<dbReference type="RefSeq" id="WP_349244084.1">
    <property type="nucleotide sequence ID" value="NZ_JASCXX010000006.1"/>
</dbReference>
<keyword evidence="9" id="KW-1185">Reference proteome</keyword>
<dbReference type="GO" id="GO:0003700">
    <property type="term" value="F:DNA-binding transcription factor activity"/>
    <property type="evidence" value="ECO:0007669"/>
    <property type="project" value="InterPro"/>
</dbReference>
<feature type="compositionally biased region" description="Basic and acidic residues" evidence="6">
    <location>
        <begin position="254"/>
        <end position="273"/>
    </location>
</feature>
<comment type="caution">
    <text evidence="8">The sequence shown here is derived from an EMBL/GenBank/DDBJ whole genome shotgun (WGS) entry which is preliminary data.</text>
</comment>
<evidence type="ECO:0000256" key="6">
    <source>
        <dbReference type="SAM" id="MobiDB-lite"/>
    </source>
</evidence>
<dbReference type="GO" id="GO:0045893">
    <property type="term" value="P:positive regulation of DNA-templated transcription"/>
    <property type="evidence" value="ECO:0007669"/>
    <property type="project" value="TreeGrafter"/>
</dbReference>
<keyword evidence="4" id="KW-0010">Activator</keyword>
<keyword evidence="8" id="KW-0540">Nuclease</keyword>
<dbReference type="AlphaFoldDB" id="A0AAW6TZ21"/>
<keyword evidence="3" id="KW-0238">DNA-binding</keyword>
<evidence type="ECO:0000256" key="2">
    <source>
        <dbReference type="ARBA" id="ARBA00023016"/>
    </source>
</evidence>
<keyword evidence="8" id="KW-0378">Hydrolase</keyword>
<evidence type="ECO:0000256" key="1">
    <source>
        <dbReference type="ARBA" id="ARBA00023015"/>
    </source>
</evidence>
<dbReference type="GO" id="GO:0004519">
    <property type="term" value="F:endonuclease activity"/>
    <property type="evidence" value="ECO:0007669"/>
    <property type="project" value="UniProtKB-KW"/>
</dbReference>
<dbReference type="SUPFAM" id="SSF54060">
    <property type="entry name" value="His-Me finger endonucleases"/>
    <property type="match status" value="1"/>
</dbReference>
<dbReference type="Gene3D" id="3.30.730.10">
    <property type="entry name" value="AP2/ERF domain"/>
    <property type="match status" value="1"/>
</dbReference>
<organism evidence="8 9">
    <name type="scientific">Anaerobaca lacustris</name>
    <dbReference type="NCBI Taxonomy" id="3044600"/>
    <lineage>
        <taxon>Bacteria</taxon>
        <taxon>Pseudomonadati</taxon>
        <taxon>Planctomycetota</taxon>
        <taxon>Phycisphaerae</taxon>
        <taxon>Sedimentisphaerales</taxon>
        <taxon>Anaerobacaceae</taxon>
        <taxon>Anaerobaca</taxon>
    </lineage>
</organism>
<keyword evidence="1" id="KW-0805">Transcription regulation</keyword>
<dbReference type="PANTHER" id="PTHR31241">
    <property type="entry name" value="DEHYDRATION-RESPONSIVE ELEMENT-BINDING PROTEIN 2C"/>
    <property type="match status" value="1"/>
</dbReference>
<protein>
    <submittedName>
        <fullName evidence="8">HNH endonuclease</fullName>
    </submittedName>
</protein>
<dbReference type="InterPro" id="IPR016177">
    <property type="entry name" value="DNA-bd_dom_sf"/>
</dbReference>
<dbReference type="SUPFAM" id="SSF54171">
    <property type="entry name" value="DNA-binding domain"/>
    <property type="match status" value="1"/>
</dbReference>
<dbReference type="GO" id="GO:0000976">
    <property type="term" value="F:transcription cis-regulatory region binding"/>
    <property type="evidence" value="ECO:0007669"/>
    <property type="project" value="TreeGrafter"/>
</dbReference>
<dbReference type="InterPro" id="IPR003615">
    <property type="entry name" value="HNH_nuc"/>
</dbReference>
<accession>A0AAW6TZ21</accession>
<dbReference type="SMART" id="SM00380">
    <property type="entry name" value="AP2"/>
    <property type="match status" value="1"/>
</dbReference>
<dbReference type="GO" id="GO:0006950">
    <property type="term" value="P:response to stress"/>
    <property type="evidence" value="ECO:0007669"/>
    <property type="project" value="TreeGrafter"/>
</dbReference>
<keyword evidence="5" id="KW-0804">Transcription</keyword>
<evidence type="ECO:0000256" key="4">
    <source>
        <dbReference type="ARBA" id="ARBA00023159"/>
    </source>
</evidence>
<dbReference type="Proteomes" id="UP001431776">
    <property type="component" value="Unassembled WGS sequence"/>
</dbReference>
<sequence length="273" mass="31548">MAKRSCYDCVYVWVDPERWLRDLWAGRTLVPMCANHPDWPGELHDVPGVPCCHFRPRHVEPEGDVKRIPMGDGRYALVDAADYEWLSQYQWHLCGGGYAARCEKNKRILMHREIMNPPKGMVVDHIDANRANNCRANLRVCTPGENQRNQRKQRGSASQYKGVGYLKNCKRCHAKLVFKGETVWLGHFDSEPEAARAYDRKAVELFGEFARLNFPEEWPEERRAQVRAEAKAAGRSEEPKSRRKRTKAKKTTSPKKERVMAGKTGEKKATRRR</sequence>
<keyword evidence="8" id="KW-0255">Endonuclease</keyword>
<proteinExistence type="predicted"/>
<evidence type="ECO:0000259" key="7">
    <source>
        <dbReference type="PROSITE" id="PS51032"/>
    </source>
</evidence>
<gene>
    <name evidence="8" type="ORF">QJ522_06430</name>
</gene>
<name>A0AAW6TZ21_9BACT</name>
<dbReference type="InterPro" id="IPR001471">
    <property type="entry name" value="AP2/ERF_dom"/>
</dbReference>